<dbReference type="PANTHER" id="PTHR31286">
    <property type="entry name" value="GLYCINE-RICH CELL WALL STRUCTURAL PROTEIN 1.8-LIKE"/>
    <property type="match status" value="1"/>
</dbReference>
<dbReference type="AlphaFoldDB" id="A0AAD8I6H1"/>
<feature type="region of interest" description="Disordered" evidence="1">
    <location>
        <begin position="204"/>
        <end position="231"/>
    </location>
</feature>
<evidence type="ECO:0000256" key="1">
    <source>
        <dbReference type="SAM" id="MobiDB-lite"/>
    </source>
</evidence>
<comment type="caution">
    <text evidence="3">The sequence shown here is derived from an EMBL/GenBank/DDBJ whole genome shotgun (WGS) entry which is preliminary data.</text>
</comment>
<gene>
    <name evidence="3" type="ORF">POM88_026685</name>
</gene>
<evidence type="ECO:0000313" key="4">
    <source>
        <dbReference type="Proteomes" id="UP001237642"/>
    </source>
</evidence>
<evidence type="ECO:0000259" key="2">
    <source>
        <dbReference type="Pfam" id="PF14392"/>
    </source>
</evidence>
<protein>
    <recommendedName>
        <fullName evidence="2">Zinc knuckle CX2CX4HX4C domain-containing protein</fullName>
    </recommendedName>
</protein>
<feature type="compositionally biased region" description="Polar residues" evidence="1">
    <location>
        <begin position="222"/>
        <end position="231"/>
    </location>
</feature>
<dbReference type="PANTHER" id="PTHR31286:SF153">
    <property type="entry name" value="DUF4283 DOMAIN PROTEIN"/>
    <property type="match status" value="1"/>
</dbReference>
<name>A0AAD8I6H1_9APIA</name>
<feature type="domain" description="Zinc knuckle CX2CX4HX4C" evidence="2">
    <location>
        <begin position="7"/>
        <end position="54"/>
    </location>
</feature>
<keyword evidence="4" id="KW-1185">Reference proteome</keyword>
<evidence type="ECO:0000313" key="3">
    <source>
        <dbReference type="EMBL" id="KAK1379941.1"/>
    </source>
</evidence>
<organism evidence="3 4">
    <name type="scientific">Heracleum sosnowskyi</name>
    <dbReference type="NCBI Taxonomy" id="360622"/>
    <lineage>
        <taxon>Eukaryota</taxon>
        <taxon>Viridiplantae</taxon>
        <taxon>Streptophyta</taxon>
        <taxon>Embryophyta</taxon>
        <taxon>Tracheophyta</taxon>
        <taxon>Spermatophyta</taxon>
        <taxon>Magnoliopsida</taxon>
        <taxon>eudicotyledons</taxon>
        <taxon>Gunneridae</taxon>
        <taxon>Pentapetalae</taxon>
        <taxon>asterids</taxon>
        <taxon>campanulids</taxon>
        <taxon>Apiales</taxon>
        <taxon>Apiaceae</taxon>
        <taxon>Apioideae</taxon>
        <taxon>apioid superclade</taxon>
        <taxon>Tordylieae</taxon>
        <taxon>Tordyliinae</taxon>
        <taxon>Heracleum</taxon>
    </lineage>
</organism>
<feature type="compositionally biased region" description="Polar residues" evidence="1">
    <location>
        <begin position="206"/>
        <end position="215"/>
    </location>
</feature>
<feature type="region of interest" description="Disordered" evidence="1">
    <location>
        <begin position="126"/>
        <end position="162"/>
    </location>
</feature>
<sequence length="231" mass="25924">MRVRVAVDLSKPLKRKMKVRKSGAEWFWIGFKYENVPTFCFICGLMGHSEKFCGKLFEVSEKEIVKPYGSWMRASFKKQTNLIGSRWLRDGSDDSEWNTVASSVDGERKSENFTPKNQGAVVTVENQGQDRQQTKDSGGNADFLKQNNLSKEGKQTNPNNSGIIIIENKKRRTEYGLGQNTEMEGSTELLSGLSEEDITRMDQDMDTTNISNMDSKNGPKAGSSSGVRLTQ</sequence>
<feature type="compositionally biased region" description="Polar residues" evidence="1">
    <location>
        <begin position="145"/>
        <end position="162"/>
    </location>
</feature>
<dbReference type="EMBL" id="JAUIZM010000006">
    <property type="protein sequence ID" value="KAK1379941.1"/>
    <property type="molecule type" value="Genomic_DNA"/>
</dbReference>
<dbReference type="Proteomes" id="UP001237642">
    <property type="component" value="Unassembled WGS sequence"/>
</dbReference>
<dbReference type="InterPro" id="IPR040256">
    <property type="entry name" value="At4g02000-like"/>
</dbReference>
<reference evidence="3" key="1">
    <citation type="submission" date="2023-02" db="EMBL/GenBank/DDBJ databases">
        <title>Genome of toxic invasive species Heracleum sosnowskyi carries increased number of genes despite the absence of recent whole-genome duplications.</title>
        <authorList>
            <person name="Schelkunov M."/>
            <person name="Shtratnikova V."/>
            <person name="Makarenko M."/>
            <person name="Klepikova A."/>
            <person name="Omelchenko D."/>
            <person name="Novikova G."/>
            <person name="Obukhova E."/>
            <person name="Bogdanov V."/>
            <person name="Penin A."/>
            <person name="Logacheva M."/>
        </authorList>
    </citation>
    <scope>NUCLEOTIDE SEQUENCE</scope>
    <source>
        <strain evidence="3">Hsosn_3</strain>
        <tissue evidence="3">Leaf</tissue>
    </source>
</reference>
<proteinExistence type="predicted"/>
<dbReference type="Pfam" id="PF14392">
    <property type="entry name" value="zf-CCHC_4"/>
    <property type="match status" value="1"/>
</dbReference>
<dbReference type="InterPro" id="IPR025836">
    <property type="entry name" value="Zn_knuckle_CX2CX4HX4C"/>
</dbReference>
<accession>A0AAD8I6H1</accession>
<reference evidence="3" key="2">
    <citation type="submission" date="2023-05" db="EMBL/GenBank/DDBJ databases">
        <authorList>
            <person name="Schelkunov M.I."/>
        </authorList>
    </citation>
    <scope>NUCLEOTIDE SEQUENCE</scope>
    <source>
        <strain evidence="3">Hsosn_3</strain>
        <tissue evidence="3">Leaf</tissue>
    </source>
</reference>
<feature type="compositionally biased region" description="Polar residues" evidence="1">
    <location>
        <begin position="126"/>
        <end position="137"/>
    </location>
</feature>